<evidence type="ECO:0000259" key="1">
    <source>
        <dbReference type="PROSITE" id="PS50011"/>
    </source>
</evidence>
<dbReference type="Pfam" id="PF07714">
    <property type="entry name" value="PK_Tyr_Ser-Thr"/>
    <property type="match status" value="1"/>
</dbReference>
<protein>
    <recommendedName>
        <fullName evidence="1">Protein kinase domain-containing protein</fullName>
    </recommendedName>
</protein>
<dbReference type="SUPFAM" id="SSF56112">
    <property type="entry name" value="Protein kinase-like (PK-like)"/>
    <property type="match status" value="1"/>
</dbReference>
<dbReference type="EMBL" id="JAYDYQ010001088">
    <property type="protein sequence ID" value="KAK4489605.1"/>
    <property type="molecule type" value="Genomic_DNA"/>
</dbReference>
<dbReference type="InterPro" id="IPR050994">
    <property type="entry name" value="At_inactive_RLKs"/>
</dbReference>
<accession>A0ABR0DK40</accession>
<dbReference type="PROSITE" id="PS50011">
    <property type="entry name" value="PROTEIN_KINASE_DOM"/>
    <property type="match status" value="1"/>
</dbReference>
<evidence type="ECO:0000313" key="3">
    <source>
        <dbReference type="Proteomes" id="UP001291926"/>
    </source>
</evidence>
<dbReference type="PANTHER" id="PTHR48010">
    <property type="entry name" value="OS05G0588300 PROTEIN"/>
    <property type="match status" value="1"/>
</dbReference>
<dbReference type="InterPro" id="IPR001245">
    <property type="entry name" value="Ser-Thr/Tyr_kinase_cat_dom"/>
</dbReference>
<dbReference type="PANTHER" id="PTHR48010:SF6">
    <property type="entry name" value="OS01G0223600 PROTEIN"/>
    <property type="match status" value="1"/>
</dbReference>
<sequence>MWINSVKRKEWISKVFDVDLLKNPAIQDQMVNMLQIGIRCVAKAPKNRPKMSTVLKTIEDINRMNTGNYTSTAVNENNKLVFFDDLDHGHDLDELLGSSAALLGKGTFGTSYKAILDNGISFLVKRLKIPNLIHKEFQQYIELIGSLRHENIGKLKAYFYSTNEQILVYDYNVLESVLHGMYRSSLDWEEILRVAVGAARGLLTSTHEANLSLCTAI</sequence>
<dbReference type="InterPro" id="IPR000719">
    <property type="entry name" value="Prot_kinase_dom"/>
</dbReference>
<proteinExistence type="predicted"/>
<dbReference type="Proteomes" id="UP001291926">
    <property type="component" value="Unassembled WGS sequence"/>
</dbReference>
<gene>
    <name evidence="2" type="ORF">RD792_005417</name>
</gene>
<dbReference type="InterPro" id="IPR011009">
    <property type="entry name" value="Kinase-like_dom_sf"/>
</dbReference>
<keyword evidence="3" id="KW-1185">Reference proteome</keyword>
<dbReference type="Gene3D" id="3.30.200.20">
    <property type="entry name" value="Phosphorylase Kinase, domain 1"/>
    <property type="match status" value="1"/>
</dbReference>
<name>A0ABR0DK40_9LAMI</name>
<comment type="caution">
    <text evidence="2">The sequence shown here is derived from an EMBL/GenBank/DDBJ whole genome shotgun (WGS) entry which is preliminary data.</text>
</comment>
<dbReference type="Gene3D" id="1.10.510.10">
    <property type="entry name" value="Transferase(Phosphotransferase) domain 1"/>
    <property type="match status" value="1"/>
</dbReference>
<organism evidence="2 3">
    <name type="scientific">Penstemon davidsonii</name>
    <dbReference type="NCBI Taxonomy" id="160366"/>
    <lineage>
        <taxon>Eukaryota</taxon>
        <taxon>Viridiplantae</taxon>
        <taxon>Streptophyta</taxon>
        <taxon>Embryophyta</taxon>
        <taxon>Tracheophyta</taxon>
        <taxon>Spermatophyta</taxon>
        <taxon>Magnoliopsida</taxon>
        <taxon>eudicotyledons</taxon>
        <taxon>Gunneridae</taxon>
        <taxon>Pentapetalae</taxon>
        <taxon>asterids</taxon>
        <taxon>lamiids</taxon>
        <taxon>Lamiales</taxon>
        <taxon>Plantaginaceae</taxon>
        <taxon>Cheloneae</taxon>
        <taxon>Penstemon</taxon>
    </lineage>
</organism>
<feature type="domain" description="Protein kinase" evidence="1">
    <location>
        <begin position="97"/>
        <end position="217"/>
    </location>
</feature>
<evidence type="ECO:0000313" key="2">
    <source>
        <dbReference type="EMBL" id="KAK4489605.1"/>
    </source>
</evidence>
<reference evidence="2 3" key="1">
    <citation type="journal article" date="2023" name="bioRxiv">
        <title>Genome report: Whole genome sequence and annotation of Penstemon davidsonii.</title>
        <authorList>
            <person name="Ostevik K.L."/>
            <person name="Alabady M."/>
            <person name="Zhang M."/>
            <person name="Rausher M.D."/>
        </authorList>
    </citation>
    <scope>NUCLEOTIDE SEQUENCE [LARGE SCALE GENOMIC DNA]</scope>
    <source>
        <strain evidence="2">DNT005</strain>
        <tissue evidence="2">Whole leaf</tissue>
    </source>
</reference>